<dbReference type="SUPFAM" id="SSF53187">
    <property type="entry name" value="Zn-dependent exopeptidases"/>
    <property type="match status" value="1"/>
</dbReference>
<proteinExistence type="predicted"/>
<dbReference type="EMBL" id="QKLP01000005">
    <property type="protein sequence ID" value="PYF43105.1"/>
    <property type="molecule type" value="Genomic_DNA"/>
</dbReference>
<protein>
    <submittedName>
        <fullName evidence="2">Peptidase M28-like protein</fullName>
    </submittedName>
</protein>
<dbReference type="Proteomes" id="UP000247715">
    <property type="component" value="Unassembled WGS sequence"/>
</dbReference>
<dbReference type="PANTHER" id="PTHR12147">
    <property type="entry name" value="METALLOPEPTIDASE M28 FAMILY MEMBER"/>
    <property type="match status" value="1"/>
</dbReference>
<dbReference type="GO" id="GO:0006508">
    <property type="term" value="P:proteolysis"/>
    <property type="evidence" value="ECO:0007669"/>
    <property type="project" value="InterPro"/>
</dbReference>
<accession>A0A318U7S7</accession>
<evidence type="ECO:0000259" key="1">
    <source>
        <dbReference type="Pfam" id="PF04389"/>
    </source>
</evidence>
<reference evidence="2 3" key="1">
    <citation type="submission" date="2018-06" db="EMBL/GenBank/DDBJ databases">
        <title>Genomic Encyclopedia of Archaeal and Bacterial Type Strains, Phase II (KMG-II): from individual species to whole genera.</title>
        <authorList>
            <person name="Goeker M."/>
        </authorList>
    </citation>
    <scope>NUCLEOTIDE SEQUENCE [LARGE SCALE GENOMIC DNA]</scope>
    <source>
        <strain evidence="2 3">ATCC 29103</strain>
    </source>
</reference>
<dbReference type="AlphaFoldDB" id="A0A318U7S7"/>
<evidence type="ECO:0000313" key="2">
    <source>
        <dbReference type="EMBL" id="PYF43105.1"/>
    </source>
</evidence>
<dbReference type="PANTHER" id="PTHR12147:SF26">
    <property type="entry name" value="PEPTIDASE M28 DOMAIN-CONTAINING PROTEIN"/>
    <property type="match status" value="1"/>
</dbReference>
<organism evidence="2 3">
    <name type="scientific">Metamycoplasma alkalescens</name>
    <dbReference type="NCBI Taxonomy" id="45363"/>
    <lineage>
        <taxon>Bacteria</taxon>
        <taxon>Bacillati</taxon>
        <taxon>Mycoplasmatota</taxon>
        <taxon>Mycoplasmoidales</taxon>
        <taxon>Metamycoplasmataceae</taxon>
        <taxon>Metamycoplasma</taxon>
    </lineage>
</organism>
<dbReference type="InterPro" id="IPR007484">
    <property type="entry name" value="Peptidase_M28"/>
</dbReference>
<comment type="caution">
    <text evidence="2">The sequence shown here is derived from an EMBL/GenBank/DDBJ whole genome shotgun (WGS) entry which is preliminary data.</text>
</comment>
<dbReference type="Pfam" id="PF04389">
    <property type="entry name" value="Peptidase_M28"/>
    <property type="match status" value="1"/>
</dbReference>
<dbReference type="RefSeq" id="WP_110858274.1">
    <property type="nucleotide sequence ID" value="NZ_LS991949.1"/>
</dbReference>
<evidence type="ECO:0000313" key="3">
    <source>
        <dbReference type="Proteomes" id="UP000247715"/>
    </source>
</evidence>
<feature type="domain" description="Peptidase M28" evidence="1">
    <location>
        <begin position="240"/>
        <end position="448"/>
    </location>
</feature>
<gene>
    <name evidence="2" type="ORF">BCF88_10529</name>
</gene>
<sequence length="576" mass="65492">MKTSTKIGLITTGALLVPLGLGLGVGFALVKGDQARHYRGMEAYKVFNNFIMSTRGRIAGNVFNFDPSILDKSESGIFKGFKLADNQKLTNKIFEDKLLHPYDANNPFLETEKDNLGNYRAYQILLDEIKKMGYKNNNPEEIVYPTQNKITEQEISFKNGQKIKIGKAEISDMENTEFVKINDTTTIPVTIFKNTTEEHKQLEQKLNEDGFVTHGFLFTRRPRGPFENKNLEEFNNVGNNVIVTINPTGENKENPKDFFIVSHYDSMNNVGPNGTSWGAADNATSVSVNLRLLKYFSDEKNRQNLGVRLHIMFVDAEELGKFGSEAFVQQFLSERNSKKTAMQENSLGMINLDTVAGGDILYVHGPDSREENVKNSPGANVSQHLRDQIYAISQQRSIKLKDPSQQLELHPMFEPNGYKVGETGDFSDHAPFYKKAKIPVANIEATNFSVYSPAGEYDGYSMTNNPNAWLRRIQTTNKDGKTEIKYEPTELIETVHKDGIIKTYKFDENKYKLSDFAIPGNIWHSDLDTPQWFNKHVGKKFYQQLDTTYETVISYLLANWQLKTDKDGKTKLVYFE</sequence>
<dbReference type="GO" id="GO:0008235">
    <property type="term" value="F:metalloexopeptidase activity"/>
    <property type="evidence" value="ECO:0007669"/>
    <property type="project" value="InterPro"/>
</dbReference>
<dbReference type="Gene3D" id="3.40.630.10">
    <property type="entry name" value="Zn peptidases"/>
    <property type="match status" value="1"/>
</dbReference>
<dbReference type="InterPro" id="IPR045175">
    <property type="entry name" value="M28_fam"/>
</dbReference>
<name>A0A318U7S7_9BACT</name>